<comment type="caution">
    <text evidence="1">The sequence shown here is derived from an EMBL/GenBank/DDBJ whole genome shotgun (WGS) entry which is preliminary data.</text>
</comment>
<reference evidence="1" key="1">
    <citation type="submission" date="2022-11" db="EMBL/GenBank/DDBJ databases">
        <title>Refractory cell wall polysaccharides provide important carbon source for microbial heterotrophs in the hadal ocean.</title>
        <authorList>
            <person name="Zhu X."/>
        </authorList>
    </citation>
    <scope>NUCLEOTIDE SEQUENCE</scope>
    <source>
        <strain evidence="1">MTRN7</strain>
    </source>
</reference>
<dbReference type="EMBL" id="JAPFGC010000002">
    <property type="protein sequence ID" value="MDA0178649.1"/>
    <property type="molecule type" value="Genomic_DNA"/>
</dbReference>
<gene>
    <name evidence="1" type="ORF">OOZ35_00160</name>
    <name evidence="2" type="ORF">OOZ35_14190</name>
</gene>
<evidence type="ECO:0000313" key="1">
    <source>
        <dbReference type="EMBL" id="MDA0175898.1"/>
    </source>
</evidence>
<dbReference type="Proteomes" id="UP001149142">
    <property type="component" value="Unassembled WGS sequence"/>
</dbReference>
<dbReference type="RefSeq" id="WP_270004830.1">
    <property type="nucleotide sequence ID" value="NZ_JAPFGC010000001.1"/>
</dbReference>
<dbReference type="EMBL" id="JAPFGC010000001">
    <property type="protein sequence ID" value="MDA0175898.1"/>
    <property type="molecule type" value="Genomic_DNA"/>
</dbReference>
<organism evidence="1 3">
    <name type="scientific">Mesoflavibacter profundi</name>
    <dbReference type="NCBI Taxonomy" id="2708110"/>
    <lineage>
        <taxon>Bacteria</taxon>
        <taxon>Pseudomonadati</taxon>
        <taxon>Bacteroidota</taxon>
        <taxon>Flavobacteriia</taxon>
        <taxon>Flavobacteriales</taxon>
        <taxon>Flavobacteriaceae</taxon>
        <taxon>Mesoflavibacter</taxon>
    </lineage>
</organism>
<sequence>MENPNIKTKVVHSQSKSAWNIISTDLGKKFKIARVPYLVTGNHVIDLTEKSEALKHAKFICACFNNSDVIINYCK</sequence>
<evidence type="ECO:0000313" key="2">
    <source>
        <dbReference type="EMBL" id="MDA0178649.1"/>
    </source>
</evidence>
<accession>A0ABT4RVN8</accession>
<proteinExistence type="predicted"/>
<protein>
    <submittedName>
        <fullName evidence="1">Uncharacterized protein</fullName>
    </submittedName>
</protein>
<evidence type="ECO:0000313" key="3">
    <source>
        <dbReference type="Proteomes" id="UP001149142"/>
    </source>
</evidence>
<keyword evidence="3" id="KW-1185">Reference proteome</keyword>
<name>A0ABT4RVN8_9FLAO</name>